<evidence type="ECO:0000313" key="2">
    <source>
        <dbReference type="Proteomes" id="UP000193377"/>
    </source>
</evidence>
<reference evidence="1 2" key="1">
    <citation type="journal article" date="2016" name="Sci. Rep.">
        <title>Evaluation of genetic diversity among strains of the human gut commensal Bifidobacterium adolescentis.</title>
        <authorList>
            <person name="Duranti S."/>
            <person name="Milani C."/>
            <person name="Lugli G.A."/>
            <person name="Mancabelli L."/>
            <person name="Turroni F."/>
            <person name="Ferrario C."/>
            <person name="Mangifesta M."/>
            <person name="Viappiani A."/>
            <person name="Sanchez B."/>
            <person name="Margolles A."/>
            <person name="van Sinderen D."/>
            <person name="Ventura M."/>
        </authorList>
    </citation>
    <scope>NUCLEOTIDE SEQUENCE [LARGE SCALE GENOMIC DNA]</scope>
    <source>
        <strain evidence="1 2">487B</strain>
    </source>
</reference>
<accession>A0A1X2Z0Z5</accession>
<dbReference type="AlphaFoldDB" id="A0A1X2Z0Z5"/>
<comment type="caution">
    <text evidence="1">The sequence shown here is derived from an EMBL/GenBank/DDBJ whole genome shotgun (WGS) entry which is preliminary data.</text>
</comment>
<proteinExistence type="predicted"/>
<organism evidence="1 2">
    <name type="scientific">Bifidobacterium adolescentis</name>
    <dbReference type="NCBI Taxonomy" id="1680"/>
    <lineage>
        <taxon>Bacteria</taxon>
        <taxon>Bacillati</taxon>
        <taxon>Actinomycetota</taxon>
        <taxon>Actinomycetes</taxon>
        <taxon>Bifidobacteriales</taxon>
        <taxon>Bifidobacteriaceae</taxon>
        <taxon>Bifidobacterium</taxon>
    </lineage>
</organism>
<dbReference type="Proteomes" id="UP000193377">
    <property type="component" value="Unassembled WGS sequence"/>
</dbReference>
<protein>
    <submittedName>
        <fullName evidence="1">Uncharacterized protein</fullName>
    </submittedName>
</protein>
<gene>
    <name evidence="1" type="ORF">B0487_0769</name>
</gene>
<name>A0A1X2Z0Z5_BIFAD</name>
<evidence type="ECO:0000313" key="1">
    <source>
        <dbReference type="EMBL" id="OSG87851.1"/>
    </source>
</evidence>
<dbReference type="RefSeq" id="WP_085392958.1">
    <property type="nucleotide sequence ID" value="NZ_LNKD01000001.1"/>
</dbReference>
<dbReference type="EMBL" id="LNKD01000001">
    <property type="protein sequence ID" value="OSG87851.1"/>
    <property type="molecule type" value="Genomic_DNA"/>
</dbReference>
<sequence length="76" mass="8031">MTLRRIDAETLLTSPVPPKASIVMLGMSGYAVRISPKGGAQLVKLLPDGACTLASITAGELETFDYQLHNETGGTR</sequence>